<dbReference type="Proteomes" id="UP000727857">
    <property type="component" value="Unassembled WGS sequence"/>
</dbReference>
<keyword evidence="1 3" id="KW-0378">Hydrolase</keyword>
<dbReference type="InterPro" id="IPR050266">
    <property type="entry name" value="AB_hydrolase_sf"/>
</dbReference>
<protein>
    <submittedName>
        <fullName evidence="3">Alpha/beta hydrolase</fullName>
    </submittedName>
</protein>
<evidence type="ECO:0000313" key="4">
    <source>
        <dbReference type="Proteomes" id="UP000727857"/>
    </source>
</evidence>
<dbReference type="Pfam" id="PF00561">
    <property type="entry name" value="Abhydrolase_1"/>
    <property type="match status" value="1"/>
</dbReference>
<gene>
    <name evidence="3" type="ORF">IAB16_00620</name>
</gene>
<dbReference type="InterPro" id="IPR000073">
    <property type="entry name" value="AB_hydrolase_1"/>
</dbReference>
<proteinExistence type="predicted"/>
<dbReference type="GO" id="GO:0016787">
    <property type="term" value="F:hydrolase activity"/>
    <property type="evidence" value="ECO:0007669"/>
    <property type="project" value="UniProtKB-KW"/>
</dbReference>
<dbReference type="PANTHER" id="PTHR43798:SF31">
    <property type="entry name" value="AB HYDROLASE SUPERFAMILY PROTEIN YCLE"/>
    <property type="match status" value="1"/>
</dbReference>
<evidence type="ECO:0000259" key="2">
    <source>
        <dbReference type="Pfam" id="PF00561"/>
    </source>
</evidence>
<feature type="non-terminal residue" evidence="3">
    <location>
        <position position="164"/>
    </location>
</feature>
<organism evidence="3 4">
    <name type="scientific">Candidatus Stercoripulliclostridium pullicola</name>
    <dbReference type="NCBI Taxonomy" id="2840953"/>
    <lineage>
        <taxon>Bacteria</taxon>
        <taxon>Bacillati</taxon>
        <taxon>Bacillota</taxon>
        <taxon>Clostridia</taxon>
        <taxon>Eubacteriales</taxon>
        <taxon>Candidatus Stercoripulliclostridium</taxon>
    </lineage>
</organism>
<dbReference type="EMBL" id="JADINF010000015">
    <property type="protein sequence ID" value="MBO8423515.1"/>
    <property type="molecule type" value="Genomic_DNA"/>
</dbReference>
<dbReference type="InterPro" id="IPR029058">
    <property type="entry name" value="AB_hydrolase_fold"/>
</dbReference>
<dbReference type="Gene3D" id="3.40.50.1820">
    <property type="entry name" value="alpha/beta hydrolase"/>
    <property type="match status" value="1"/>
</dbReference>
<accession>A0A940DHH3</accession>
<dbReference type="SUPFAM" id="SSF53474">
    <property type="entry name" value="alpha/beta-Hydrolases"/>
    <property type="match status" value="1"/>
</dbReference>
<sequence>MKAKVNGVELYYEKSGSGRPLVLLHGNGEDHKIFDGFVPLVKDGFTVYALDSRSHGQSSRAPLGYREMARDVEEFIEATGLVKPVVAGFSDGGIVALILAANGRADIRAIAAFGANSEPEGIKRRWRFIFRSGYFFTHSEYLKLMIEEPHISADELASIKVPAL</sequence>
<reference evidence="3" key="2">
    <citation type="journal article" date="2021" name="PeerJ">
        <title>Extensive microbial diversity within the chicken gut microbiome revealed by metagenomics and culture.</title>
        <authorList>
            <person name="Gilroy R."/>
            <person name="Ravi A."/>
            <person name="Getino M."/>
            <person name="Pursley I."/>
            <person name="Horton D.L."/>
            <person name="Alikhan N.F."/>
            <person name="Baker D."/>
            <person name="Gharbi K."/>
            <person name="Hall N."/>
            <person name="Watson M."/>
            <person name="Adriaenssens E.M."/>
            <person name="Foster-Nyarko E."/>
            <person name="Jarju S."/>
            <person name="Secka A."/>
            <person name="Antonio M."/>
            <person name="Oren A."/>
            <person name="Chaudhuri R.R."/>
            <person name="La Ragione R."/>
            <person name="Hildebrand F."/>
            <person name="Pallen M.J."/>
        </authorList>
    </citation>
    <scope>NUCLEOTIDE SEQUENCE</scope>
    <source>
        <strain evidence="3">517</strain>
    </source>
</reference>
<feature type="domain" description="AB hydrolase-1" evidence="2">
    <location>
        <begin position="20"/>
        <end position="128"/>
    </location>
</feature>
<evidence type="ECO:0000256" key="1">
    <source>
        <dbReference type="ARBA" id="ARBA00022801"/>
    </source>
</evidence>
<dbReference type="AlphaFoldDB" id="A0A940DHH3"/>
<dbReference type="PANTHER" id="PTHR43798">
    <property type="entry name" value="MONOACYLGLYCEROL LIPASE"/>
    <property type="match status" value="1"/>
</dbReference>
<evidence type="ECO:0000313" key="3">
    <source>
        <dbReference type="EMBL" id="MBO8423515.1"/>
    </source>
</evidence>
<dbReference type="GO" id="GO:0016020">
    <property type="term" value="C:membrane"/>
    <property type="evidence" value="ECO:0007669"/>
    <property type="project" value="TreeGrafter"/>
</dbReference>
<reference evidence="3" key="1">
    <citation type="submission" date="2020-10" db="EMBL/GenBank/DDBJ databases">
        <authorList>
            <person name="Gilroy R."/>
        </authorList>
    </citation>
    <scope>NUCLEOTIDE SEQUENCE</scope>
    <source>
        <strain evidence="3">517</strain>
    </source>
</reference>
<name>A0A940DHH3_9FIRM</name>
<comment type="caution">
    <text evidence="3">The sequence shown here is derived from an EMBL/GenBank/DDBJ whole genome shotgun (WGS) entry which is preliminary data.</text>
</comment>